<protein>
    <submittedName>
        <fullName evidence="4">Class I SAM-dependent methyltransferase</fullName>
    </submittedName>
</protein>
<sequence>MADHYYTDKPNVESKRERISETLRGETLHFLVDRGVFSKSGIDYGSKLLIESFMPPSIPGPVVDVGCGWGPIGITAARMMPDRLIEMVDINERAIELSTLNGDLNNVKNIKVFQNDLLSDFKGQYAAIITNPPIRAGKHVVFNLYEQAYSLLLGDGELWIVIQKKQGAPSTMKKLEELGFEVEIVEKSKGYFIIKGKKC</sequence>
<evidence type="ECO:0000256" key="1">
    <source>
        <dbReference type="ARBA" id="ARBA00022603"/>
    </source>
</evidence>
<dbReference type="Pfam" id="PF05175">
    <property type="entry name" value="MTS"/>
    <property type="match status" value="1"/>
</dbReference>
<dbReference type="CDD" id="cd02440">
    <property type="entry name" value="AdoMet_MTases"/>
    <property type="match status" value="1"/>
</dbReference>
<dbReference type="GO" id="GO:0032259">
    <property type="term" value="P:methylation"/>
    <property type="evidence" value="ECO:0007669"/>
    <property type="project" value="UniProtKB-KW"/>
</dbReference>
<evidence type="ECO:0000313" key="4">
    <source>
        <dbReference type="EMBL" id="MBU9720234.1"/>
    </source>
</evidence>
<reference evidence="4 5" key="1">
    <citation type="submission" date="2021-06" db="EMBL/GenBank/DDBJ databases">
        <title>Bacillus sp. RD4P76, an endophyte from a halophyte.</title>
        <authorList>
            <person name="Sun J.-Q."/>
        </authorList>
    </citation>
    <scope>NUCLEOTIDE SEQUENCE [LARGE SCALE GENOMIC DNA]</scope>
    <source>
        <strain evidence="4 5">JCM 17098</strain>
    </source>
</reference>
<dbReference type="PANTHER" id="PTHR47816">
    <property type="entry name" value="RIBOSOMAL RNA SMALL SUBUNIT METHYLTRANSFERASE C"/>
    <property type="match status" value="1"/>
</dbReference>
<keyword evidence="1 4" id="KW-0489">Methyltransferase</keyword>
<dbReference type="PANTHER" id="PTHR47816:SF4">
    <property type="entry name" value="RIBOSOMAL RNA SMALL SUBUNIT METHYLTRANSFERASE C"/>
    <property type="match status" value="1"/>
</dbReference>
<dbReference type="Gene3D" id="3.40.50.150">
    <property type="entry name" value="Vaccinia Virus protein VP39"/>
    <property type="match status" value="1"/>
</dbReference>
<keyword evidence="5" id="KW-1185">Reference proteome</keyword>
<dbReference type="GO" id="GO:0008168">
    <property type="term" value="F:methyltransferase activity"/>
    <property type="evidence" value="ECO:0007669"/>
    <property type="project" value="UniProtKB-KW"/>
</dbReference>
<gene>
    <name evidence="4" type="ORF">KS407_02125</name>
</gene>
<dbReference type="InterPro" id="IPR046977">
    <property type="entry name" value="RsmC/RlmG"/>
</dbReference>
<proteinExistence type="predicted"/>
<feature type="domain" description="Methyltransferase small" evidence="3">
    <location>
        <begin position="28"/>
        <end position="195"/>
    </location>
</feature>
<dbReference type="InterPro" id="IPR007848">
    <property type="entry name" value="Small_mtfrase_dom"/>
</dbReference>
<dbReference type="RefSeq" id="WP_088077565.1">
    <property type="nucleotide sequence ID" value="NZ_JAHQCR010000014.1"/>
</dbReference>
<dbReference type="Proteomes" id="UP000790580">
    <property type="component" value="Unassembled WGS sequence"/>
</dbReference>
<comment type="caution">
    <text evidence="4">The sequence shown here is derived from an EMBL/GenBank/DDBJ whole genome shotgun (WGS) entry which is preliminary data.</text>
</comment>
<accession>A0ABS6JNV1</accession>
<dbReference type="EMBL" id="JAHQCR010000014">
    <property type="protein sequence ID" value="MBU9720234.1"/>
    <property type="molecule type" value="Genomic_DNA"/>
</dbReference>
<name>A0ABS6JNV1_9BACI</name>
<dbReference type="InterPro" id="IPR029063">
    <property type="entry name" value="SAM-dependent_MTases_sf"/>
</dbReference>
<dbReference type="SUPFAM" id="SSF53335">
    <property type="entry name" value="S-adenosyl-L-methionine-dependent methyltransferases"/>
    <property type="match status" value="1"/>
</dbReference>
<organism evidence="4 5">
    <name type="scientific">Evansella alkalicola</name>
    <dbReference type="NCBI Taxonomy" id="745819"/>
    <lineage>
        <taxon>Bacteria</taxon>
        <taxon>Bacillati</taxon>
        <taxon>Bacillota</taxon>
        <taxon>Bacilli</taxon>
        <taxon>Bacillales</taxon>
        <taxon>Bacillaceae</taxon>
        <taxon>Evansella</taxon>
    </lineage>
</organism>
<evidence type="ECO:0000259" key="3">
    <source>
        <dbReference type="Pfam" id="PF05175"/>
    </source>
</evidence>
<keyword evidence="2" id="KW-0808">Transferase</keyword>
<evidence type="ECO:0000313" key="5">
    <source>
        <dbReference type="Proteomes" id="UP000790580"/>
    </source>
</evidence>
<evidence type="ECO:0000256" key="2">
    <source>
        <dbReference type="ARBA" id="ARBA00022679"/>
    </source>
</evidence>